<gene>
    <name evidence="7" type="ORF">LOD99_2013</name>
</gene>
<dbReference type="Pfam" id="PF03987">
    <property type="entry name" value="Autophagy_act_C"/>
    <property type="match status" value="1"/>
</dbReference>
<dbReference type="GO" id="GO:0000045">
    <property type="term" value="P:autophagosome assembly"/>
    <property type="evidence" value="ECO:0007669"/>
    <property type="project" value="TreeGrafter"/>
</dbReference>
<evidence type="ECO:0000313" key="7">
    <source>
        <dbReference type="EMBL" id="KAI6655514.1"/>
    </source>
</evidence>
<dbReference type="EMBL" id="JAKMXF010000188">
    <property type="protein sequence ID" value="KAI6655514.1"/>
    <property type="molecule type" value="Genomic_DNA"/>
</dbReference>
<name>A0AAV7K2N7_9METZ</name>
<dbReference type="Gene3D" id="3.30.1460.50">
    <property type="match status" value="1"/>
</dbReference>
<accession>A0AAV7K2N7</accession>
<protein>
    <recommendedName>
        <fullName evidence="2">Ubiquitin-like-conjugating enzyme ATG10</fullName>
    </recommendedName>
    <alternativeName>
        <fullName evidence="6">Autophagy-related protein 10</fullName>
    </alternativeName>
</protein>
<organism evidence="7 8">
    <name type="scientific">Oopsacas minuta</name>
    <dbReference type="NCBI Taxonomy" id="111878"/>
    <lineage>
        <taxon>Eukaryota</taxon>
        <taxon>Metazoa</taxon>
        <taxon>Porifera</taxon>
        <taxon>Hexactinellida</taxon>
        <taxon>Hexasterophora</taxon>
        <taxon>Lyssacinosida</taxon>
        <taxon>Leucopsacidae</taxon>
        <taxon>Oopsacas</taxon>
    </lineage>
</organism>
<keyword evidence="5" id="KW-0072">Autophagy</keyword>
<dbReference type="GO" id="GO:0032446">
    <property type="term" value="P:protein modification by small protein conjugation"/>
    <property type="evidence" value="ECO:0007669"/>
    <property type="project" value="TreeGrafter"/>
</dbReference>
<dbReference type="InterPro" id="IPR007135">
    <property type="entry name" value="Atg3/Atg10"/>
</dbReference>
<evidence type="ECO:0000256" key="1">
    <source>
        <dbReference type="ARBA" id="ARBA00005696"/>
    </source>
</evidence>
<keyword evidence="3" id="KW-0808">Transferase</keyword>
<comment type="caution">
    <text evidence="7">The sequence shown here is derived from an EMBL/GenBank/DDBJ whole genome shotgun (WGS) entry which is preliminary data.</text>
</comment>
<dbReference type="PANTHER" id="PTHR14957">
    <property type="entry name" value="UBIQUITIN-LIKE-CONJUGATING ENZYME ATG10"/>
    <property type="match status" value="1"/>
</dbReference>
<dbReference type="GO" id="GO:0061651">
    <property type="term" value="F:Atg12 conjugating enzyme activity"/>
    <property type="evidence" value="ECO:0007669"/>
    <property type="project" value="TreeGrafter"/>
</dbReference>
<dbReference type="AlphaFoldDB" id="A0AAV7K2N7"/>
<evidence type="ECO:0000256" key="3">
    <source>
        <dbReference type="ARBA" id="ARBA00022679"/>
    </source>
</evidence>
<proteinExistence type="inferred from homology"/>
<evidence type="ECO:0000256" key="5">
    <source>
        <dbReference type="ARBA" id="ARBA00023006"/>
    </source>
</evidence>
<dbReference type="GO" id="GO:0005829">
    <property type="term" value="C:cytosol"/>
    <property type="evidence" value="ECO:0007669"/>
    <property type="project" value="TreeGrafter"/>
</dbReference>
<dbReference type="PANTHER" id="PTHR14957:SF1">
    <property type="entry name" value="UBIQUITIN-LIKE-CONJUGATING ENZYME ATG10"/>
    <property type="match status" value="1"/>
</dbReference>
<reference evidence="7 8" key="1">
    <citation type="journal article" date="2023" name="BMC Biol.">
        <title>The compact genome of the sponge Oopsacas minuta (Hexactinellida) is lacking key metazoan core genes.</title>
        <authorList>
            <person name="Santini S."/>
            <person name="Schenkelaars Q."/>
            <person name="Jourda C."/>
            <person name="Duchesne M."/>
            <person name="Belahbib H."/>
            <person name="Rocher C."/>
            <person name="Selva M."/>
            <person name="Riesgo A."/>
            <person name="Vervoort M."/>
            <person name="Leys S.P."/>
            <person name="Kodjabachian L."/>
            <person name="Le Bivic A."/>
            <person name="Borchiellini C."/>
            <person name="Claverie J.M."/>
            <person name="Renard E."/>
        </authorList>
    </citation>
    <scope>NUCLEOTIDE SEQUENCE [LARGE SCALE GENOMIC DNA]</scope>
    <source>
        <strain evidence="7">SPO-2</strain>
    </source>
</reference>
<evidence type="ECO:0000313" key="8">
    <source>
        <dbReference type="Proteomes" id="UP001165289"/>
    </source>
</evidence>
<evidence type="ECO:0000256" key="2">
    <source>
        <dbReference type="ARBA" id="ARBA00021099"/>
    </source>
</evidence>
<dbReference type="Proteomes" id="UP001165289">
    <property type="component" value="Unassembled WGS sequence"/>
</dbReference>
<comment type="similarity">
    <text evidence="1">Belongs to the ATG10 family.</text>
</comment>
<evidence type="ECO:0000256" key="4">
    <source>
        <dbReference type="ARBA" id="ARBA00022786"/>
    </source>
</evidence>
<evidence type="ECO:0000256" key="6">
    <source>
        <dbReference type="ARBA" id="ARBA00029833"/>
    </source>
</evidence>
<sequence>MITEDDFTKEINIFYAISQKLNDQWQLHQPDKSSYPQTPWLSKRVITKLQIEQTSQKFSPEVIPADICEIITPLSKYITGDYHIIYSHIYKVPMLFFNLSFSNGAKLKLDEVWELTHDTIGDTDKWSFLTEDEHPILSLPYFCLHPCNTGRFMECLLDKTAGSYLLMWISVVTPIIKLDIPLIEYYKYYQLS</sequence>
<dbReference type="GO" id="GO:0000422">
    <property type="term" value="P:autophagy of mitochondrion"/>
    <property type="evidence" value="ECO:0007669"/>
    <property type="project" value="TreeGrafter"/>
</dbReference>
<keyword evidence="8" id="KW-1185">Reference proteome</keyword>
<keyword evidence="4" id="KW-0833">Ubl conjugation pathway</keyword>